<sequence length="134" mass="15454">MQAIKYNAYGEEYHKAHRLMKIQIDRLYAEREDAETPAEKSKIENEINEEVAAFNLAWPKAKTYIDLHWATVQGALDLVARRVKGTRTKWLLEPGIGHGSKNNVPAIKRALLKKYHGKIQVDEFNKGLLILKMR</sequence>
<dbReference type="InParanoid" id="G0MCL0"/>
<gene>
    <name evidence="2" type="ORF">CAEBREN_24084</name>
</gene>
<feature type="domain" description="Smr" evidence="1">
    <location>
        <begin position="65"/>
        <end position="134"/>
    </location>
</feature>
<dbReference type="InterPro" id="IPR036063">
    <property type="entry name" value="Smr_dom_sf"/>
</dbReference>
<dbReference type="OrthoDB" id="5907024at2759"/>
<dbReference type="AlphaFoldDB" id="G0MCL0"/>
<protein>
    <recommendedName>
        <fullName evidence="1">Smr domain-containing protein</fullName>
    </recommendedName>
</protein>
<organism evidence="3">
    <name type="scientific">Caenorhabditis brenneri</name>
    <name type="common">Nematode worm</name>
    <dbReference type="NCBI Taxonomy" id="135651"/>
    <lineage>
        <taxon>Eukaryota</taxon>
        <taxon>Metazoa</taxon>
        <taxon>Ecdysozoa</taxon>
        <taxon>Nematoda</taxon>
        <taxon>Chromadorea</taxon>
        <taxon>Rhabditida</taxon>
        <taxon>Rhabditina</taxon>
        <taxon>Rhabditomorpha</taxon>
        <taxon>Rhabditoidea</taxon>
        <taxon>Rhabditidae</taxon>
        <taxon>Peloderinae</taxon>
        <taxon>Caenorhabditis</taxon>
    </lineage>
</organism>
<dbReference type="Gene3D" id="3.30.1370.110">
    <property type="match status" value="1"/>
</dbReference>
<dbReference type="InterPro" id="IPR002625">
    <property type="entry name" value="Smr_dom"/>
</dbReference>
<dbReference type="EMBL" id="GL379790">
    <property type="protein sequence ID" value="EGT49666.1"/>
    <property type="molecule type" value="Genomic_DNA"/>
</dbReference>
<dbReference type="PROSITE" id="PS50828">
    <property type="entry name" value="SMR"/>
    <property type="match status" value="1"/>
</dbReference>
<name>G0MCL0_CAEBE</name>
<reference evidence="3" key="1">
    <citation type="submission" date="2011-07" db="EMBL/GenBank/DDBJ databases">
        <authorList>
            <consortium name="Caenorhabditis brenneri Sequencing and Analysis Consortium"/>
            <person name="Wilson R.K."/>
        </authorList>
    </citation>
    <scope>NUCLEOTIDE SEQUENCE [LARGE SCALE GENOMIC DNA]</scope>
    <source>
        <strain evidence="3">PB2801</strain>
    </source>
</reference>
<proteinExistence type="predicted"/>
<evidence type="ECO:0000313" key="2">
    <source>
        <dbReference type="EMBL" id="EGT49666.1"/>
    </source>
</evidence>
<evidence type="ECO:0000259" key="1">
    <source>
        <dbReference type="PROSITE" id="PS50828"/>
    </source>
</evidence>
<dbReference type="SMART" id="SM00463">
    <property type="entry name" value="SMR"/>
    <property type="match status" value="1"/>
</dbReference>
<dbReference type="Proteomes" id="UP000008068">
    <property type="component" value="Unassembled WGS sequence"/>
</dbReference>
<keyword evidence="3" id="KW-1185">Reference proteome</keyword>
<dbReference type="SUPFAM" id="SSF160443">
    <property type="entry name" value="SMR domain-like"/>
    <property type="match status" value="1"/>
</dbReference>
<accession>G0MCL0</accession>
<dbReference type="HOGENOM" id="CLU_143713_1_0_1"/>
<evidence type="ECO:0000313" key="3">
    <source>
        <dbReference type="Proteomes" id="UP000008068"/>
    </source>
</evidence>